<name>A0A6I6J9N3_9BACT</name>
<dbReference type="RefSeq" id="WP_158945837.1">
    <property type="nucleotide sequence ID" value="NZ_CP046400.1"/>
</dbReference>
<dbReference type="Pfam" id="PF00534">
    <property type="entry name" value="Glycos_transf_1"/>
    <property type="match status" value="1"/>
</dbReference>
<dbReference type="Proteomes" id="UP000428328">
    <property type="component" value="Chromosome"/>
</dbReference>
<accession>A0A6I6J9N3</accession>
<dbReference type="Gene3D" id="3.40.50.2000">
    <property type="entry name" value="Glycogen Phosphorylase B"/>
    <property type="match status" value="2"/>
</dbReference>
<comment type="similarity">
    <text evidence="1">Belongs to the glycosyltransferase group 1 family. Glycosyltransferase 4 subfamily.</text>
</comment>
<dbReference type="InterPro" id="IPR001296">
    <property type="entry name" value="Glyco_trans_1"/>
</dbReference>
<evidence type="ECO:0000256" key="1">
    <source>
        <dbReference type="ARBA" id="ARBA00009481"/>
    </source>
</evidence>
<keyword evidence="2" id="KW-0328">Glycosyltransferase</keyword>
<evidence type="ECO:0000256" key="3">
    <source>
        <dbReference type="ARBA" id="ARBA00022679"/>
    </source>
</evidence>
<gene>
    <name evidence="5" type="ORF">GM415_00820</name>
</gene>
<dbReference type="GO" id="GO:0016757">
    <property type="term" value="F:glycosyltransferase activity"/>
    <property type="evidence" value="ECO:0007669"/>
    <property type="project" value="UniProtKB-KW"/>
</dbReference>
<keyword evidence="6" id="KW-1185">Reference proteome</keyword>
<dbReference type="KEGG" id="psel:GM415_00820"/>
<evidence type="ECO:0000313" key="6">
    <source>
        <dbReference type="Proteomes" id="UP000428328"/>
    </source>
</evidence>
<dbReference type="EMBL" id="CP046400">
    <property type="protein sequence ID" value="QGY38741.1"/>
    <property type="molecule type" value="Genomic_DNA"/>
</dbReference>
<dbReference type="AlphaFoldDB" id="A0A6I6J9N3"/>
<reference evidence="5 6" key="1">
    <citation type="submission" date="2019-11" db="EMBL/GenBank/DDBJ databases">
        <authorList>
            <person name="Zheng R.K."/>
            <person name="Sun C.M."/>
        </authorList>
    </citation>
    <scope>NUCLEOTIDE SEQUENCE [LARGE SCALE GENOMIC DNA]</scope>
    <source>
        <strain evidence="5 6">SRB007</strain>
    </source>
</reference>
<dbReference type="SUPFAM" id="SSF53756">
    <property type="entry name" value="UDP-Glycosyltransferase/glycogen phosphorylase"/>
    <property type="match status" value="1"/>
</dbReference>
<evidence type="ECO:0000256" key="2">
    <source>
        <dbReference type="ARBA" id="ARBA00022676"/>
    </source>
</evidence>
<organism evidence="5 6">
    <name type="scientific">Pseudodesulfovibrio cashew</name>
    <dbReference type="NCBI Taxonomy" id="2678688"/>
    <lineage>
        <taxon>Bacteria</taxon>
        <taxon>Pseudomonadati</taxon>
        <taxon>Thermodesulfobacteriota</taxon>
        <taxon>Desulfovibrionia</taxon>
        <taxon>Desulfovibrionales</taxon>
        <taxon>Desulfovibrionaceae</taxon>
    </lineage>
</organism>
<protein>
    <submittedName>
        <fullName evidence="5">Glycosyltransferase</fullName>
    </submittedName>
</protein>
<feature type="domain" description="Glycosyl transferase family 1" evidence="4">
    <location>
        <begin position="141"/>
        <end position="259"/>
    </location>
</feature>
<sequence>MTAKIAILIQGGNDAFLPPLRAWFRDRFEIREYLSPDSEDLREALAWADLTWVEWVQDTAVAASGMERRGKLVMRLHSFEAYTSQVEAVDWQSVDALAVVAPHVTDILSLRVPDIRERTEVFVLPNGVDTDRFTIPERKTATGKIAFVGQIRHTKNLPMVLQCFAAAREAQPDLTLHLAGQYAGTELEVSELALYLDHMIHAMGLAEAVTLHGHVEDIPAFLADKDALISASLRESFGYNIAEAMACGVRPAIHNFPGAGSLYPEELIFNTVAQARDILTADGPAPDLLRRYVLSRWPLALQHAKLAELSARVLS</sequence>
<keyword evidence="3 5" id="KW-0808">Transferase</keyword>
<evidence type="ECO:0000259" key="4">
    <source>
        <dbReference type="Pfam" id="PF00534"/>
    </source>
</evidence>
<dbReference type="PANTHER" id="PTHR12526">
    <property type="entry name" value="GLYCOSYLTRANSFERASE"/>
    <property type="match status" value="1"/>
</dbReference>
<proteinExistence type="inferred from homology"/>
<evidence type="ECO:0000313" key="5">
    <source>
        <dbReference type="EMBL" id="QGY38741.1"/>
    </source>
</evidence>
<dbReference type="PANTHER" id="PTHR12526:SF640">
    <property type="entry name" value="COLANIC ACID BIOSYNTHESIS GLYCOSYLTRANSFERASE WCAL-RELATED"/>
    <property type="match status" value="1"/>
</dbReference>